<protein>
    <recommendedName>
        <fullName evidence="3">TerB-C domain-containing protein</fullName>
    </recommendedName>
</protein>
<dbReference type="AlphaFoldDB" id="A0A7V2ZIQ2"/>
<dbReference type="EMBL" id="DSUJ01000008">
    <property type="protein sequence ID" value="HFI90636.1"/>
    <property type="molecule type" value="Genomic_DNA"/>
</dbReference>
<evidence type="ECO:0000256" key="1">
    <source>
        <dbReference type="SAM" id="MobiDB-lite"/>
    </source>
</evidence>
<feature type="compositionally biased region" description="Basic and acidic residues" evidence="1">
    <location>
        <begin position="304"/>
        <end position="313"/>
    </location>
</feature>
<evidence type="ECO:0008006" key="3">
    <source>
        <dbReference type="Google" id="ProtNLM"/>
    </source>
</evidence>
<gene>
    <name evidence="2" type="ORF">ENS31_03770</name>
</gene>
<reference evidence="2" key="1">
    <citation type="journal article" date="2020" name="mSystems">
        <title>Genome- and Community-Level Interaction Insights into Carbon Utilization and Element Cycling Functions of Hydrothermarchaeota in Hydrothermal Sediment.</title>
        <authorList>
            <person name="Zhou Z."/>
            <person name="Liu Y."/>
            <person name="Xu W."/>
            <person name="Pan J."/>
            <person name="Luo Z.H."/>
            <person name="Li M."/>
        </authorList>
    </citation>
    <scope>NUCLEOTIDE SEQUENCE [LARGE SCALE GENOMIC DNA]</scope>
    <source>
        <strain evidence="2">SpSt-479</strain>
    </source>
</reference>
<proteinExistence type="predicted"/>
<feature type="region of interest" description="Disordered" evidence="1">
    <location>
        <begin position="411"/>
        <end position="438"/>
    </location>
</feature>
<organism evidence="2">
    <name type="scientific">Ignavibacterium album</name>
    <dbReference type="NCBI Taxonomy" id="591197"/>
    <lineage>
        <taxon>Bacteria</taxon>
        <taxon>Pseudomonadati</taxon>
        <taxon>Ignavibacteriota</taxon>
        <taxon>Ignavibacteria</taxon>
        <taxon>Ignavibacteriales</taxon>
        <taxon>Ignavibacteriaceae</taxon>
        <taxon>Ignavibacterium</taxon>
    </lineage>
</organism>
<sequence length="515" mass="59859">MFQNEIKFIYDFVINRIKNLGEVFTIEKLLEADIHPAIKKYIEAEIDFLIYDDRKKLLQNSIFDYTGNKIAKYFELISQEIKKSKRVNVDDIQKLVLQAVSFNANYVVRPKWSLVKLIFGNNKSVSNEELIMMLNYIYYYDYLKNIIEAYLEKRKILTISVTEFELILNKIDRELFQYDKQKLIDNSLLSIADFFSVGALNRSSVTVECVENFLKEKNLIDELIKLKRAFPEDVRKPVPIEDIKKVIYSTSPIIEQEEKSVTSEQSEVEGEKEVLISPTETLTEESEKNLEVSSEEISSGDESEEHKEEREESTSEVEEILDDIEEELEVTDDTEDIVPLTEKEEQELLTFYDQELKKAEEITEESNEIDSSLKELENEMQEVLKDEIEISDEIEIEEVIEFEKEDLEQVPLEVKSTSMDDLKSVEEAKTSDEPSHRQKDLFSFLSKKEIDKIIDAVFNSDSEDFASTVEKISECASYEEATEILKTVFTTYKVGELSKEAVLLTNAVARYFSQD</sequence>
<evidence type="ECO:0000313" key="2">
    <source>
        <dbReference type="EMBL" id="HFI90636.1"/>
    </source>
</evidence>
<accession>A0A7V2ZIQ2</accession>
<name>A0A7V2ZIQ2_9BACT</name>
<feature type="compositionally biased region" description="Basic and acidic residues" evidence="1">
    <location>
        <begin position="418"/>
        <end position="438"/>
    </location>
</feature>
<comment type="caution">
    <text evidence="2">The sequence shown here is derived from an EMBL/GenBank/DDBJ whole genome shotgun (WGS) entry which is preliminary data.</text>
</comment>
<feature type="region of interest" description="Disordered" evidence="1">
    <location>
        <begin position="256"/>
        <end position="318"/>
    </location>
</feature>